<evidence type="ECO:0000313" key="3">
    <source>
        <dbReference type="Proteomes" id="UP000256964"/>
    </source>
</evidence>
<feature type="compositionally biased region" description="Polar residues" evidence="1">
    <location>
        <begin position="65"/>
        <end position="82"/>
    </location>
</feature>
<evidence type="ECO:0000256" key="1">
    <source>
        <dbReference type="SAM" id="MobiDB-lite"/>
    </source>
</evidence>
<dbReference type="OrthoDB" id="2754882at2759"/>
<feature type="region of interest" description="Disordered" evidence="1">
    <location>
        <begin position="1"/>
        <end position="164"/>
    </location>
</feature>
<organism evidence="2 3">
    <name type="scientific">Lentinus brumalis</name>
    <dbReference type="NCBI Taxonomy" id="2498619"/>
    <lineage>
        <taxon>Eukaryota</taxon>
        <taxon>Fungi</taxon>
        <taxon>Dikarya</taxon>
        <taxon>Basidiomycota</taxon>
        <taxon>Agaricomycotina</taxon>
        <taxon>Agaricomycetes</taxon>
        <taxon>Polyporales</taxon>
        <taxon>Polyporaceae</taxon>
        <taxon>Lentinus</taxon>
    </lineage>
</organism>
<accession>A0A371DWF7</accession>
<dbReference type="EMBL" id="KZ857380">
    <property type="protein sequence ID" value="RDX56808.1"/>
    <property type="molecule type" value="Genomic_DNA"/>
</dbReference>
<gene>
    <name evidence="2" type="ORF">OH76DRAFT_419166</name>
</gene>
<keyword evidence="3" id="KW-1185">Reference proteome</keyword>
<reference evidence="2 3" key="1">
    <citation type="journal article" date="2018" name="Biotechnol. Biofuels">
        <title>Integrative visual omics of the white-rot fungus Polyporus brumalis exposes the biotechnological potential of its oxidative enzymes for delignifying raw plant biomass.</title>
        <authorList>
            <person name="Miyauchi S."/>
            <person name="Rancon A."/>
            <person name="Drula E."/>
            <person name="Hage H."/>
            <person name="Chaduli D."/>
            <person name="Favel A."/>
            <person name="Grisel S."/>
            <person name="Henrissat B."/>
            <person name="Herpoel-Gimbert I."/>
            <person name="Ruiz-Duenas F.J."/>
            <person name="Chevret D."/>
            <person name="Hainaut M."/>
            <person name="Lin J."/>
            <person name="Wang M."/>
            <person name="Pangilinan J."/>
            <person name="Lipzen A."/>
            <person name="Lesage-Meessen L."/>
            <person name="Navarro D."/>
            <person name="Riley R."/>
            <person name="Grigoriev I.V."/>
            <person name="Zhou S."/>
            <person name="Raouche S."/>
            <person name="Rosso M.N."/>
        </authorList>
    </citation>
    <scope>NUCLEOTIDE SEQUENCE [LARGE SCALE GENOMIC DNA]</scope>
    <source>
        <strain evidence="2 3">BRFM 1820</strain>
    </source>
</reference>
<dbReference type="AlphaFoldDB" id="A0A371DWF7"/>
<feature type="compositionally biased region" description="Polar residues" evidence="1">
    <location>
        <begin position="112"/>
        <end position="128"/>
    </location>
</feature>
<dbReference type="Proteomes" id="UP000256964">
    <property type="component" value="Unassembled WGS sequence"/>
</dbReference>
<protein>
    <submittedName>
        <fullName evidence="2">Uncharacterized protein</fullName>
    </submittedName>
</protein>
<proteinExistence type="predicted"/>
<evidence type="ECO:0000313" key="2">
    <source>
        <dbReference type="EMBL" id="RDX56808.1"/>
    </source>
</evidence>
<sequence length="164" mass="16925">MSVPVLTHAQSGPMRRMQAMETVSHDGRMMPPPAMSSSSTRVADLRSTMGPPATPGGLPQRPSFLPSSSNNGSQRFVPQTPSRAIATVNPATSSRTFVITPQHKAQHPQRFLPSSTRPSAATAGSSSGHLVGSGAISQAPSRSPSIAMSGSGGQRAPFVPGTAR</sequence>
<name>A0A371DWF7_9APHY</name>
<feature type="compositionally biased region" description="Polar residues" evidence="1">
    <location>
        <begin position="89"/>
        <end position="99"/>
    </location>
</feature>
<feature type="compositionally biased region" description="Polar residues" evidence="1">
    <location>
        <begin position="135"/>
        <end position="148"/>
    </location>
</feature>